<name>A0A6A5ZCK7_9PLEO</name>
<gene>
    <name evidence="2" type="ORF">BDV96DRAFT_598146</name>
</gene>
<sequence length="151" mass="15859">MSLFRCVASRRALRRLNTPLTHAYHPSYLAPSTTTGRCFSNTPLTLFPRKDTQDKDSLDPSSSEYSKSGTDNATAGTDAAFDPNETRPEKEEHNAGQESGGGGDQNSLNVSPSNPEVSKPRGEQEGGSENSPRTSKSGGGSAPKAGGDKSG</sequence>
<organism evidence="2 3">
    <name type="scientific">Lophiotrema nucula</name>
    <dbReference type="NCBI Taxonomy" id="690887"/>
    <lineage>
        <taxon>Eukaryota</taxon>
        <taxon>Fungi</taxon>
        <taxon>Dikarya</taxon>
        <taxon>Ascomycota</taxon>
        <taxon>Pezizomycotina</taxon>
        <taxon>Dothideomycetes</taxon>
        <taxon>Pleosporomycetidae</taxon>
        <taxon>Pleosporales</taxon>
        <taxon>Lophiotremataceae</taxon>
        <taxon>Lophiotrema</taxon>
    </lineage>
</organism>
<feature type="compositionally biased region" description="Polar residues" evidence="1">
    <location>
        <begin position="30"/>
        <end position="44"/>
    </location>
</feature>
<evidence type="ECO:0000313" key="2">
    <source>
        <dbReference type="EMBL" id="KAF2117222.1"/>
    </source>
</evidence>
<feature type="region of interest" description="Disordered" evidence="1">
    <location>
        <begin position="30"/>
        <end position="151"/>
    </location>
</feature>
<feature type="compositionally biased region" description="Polar residues" evidence="1">
    <location>
        <begin position="59"/>
        <end position="68"/>
    </location>
</feature>
<feature type="compositionally biased region" description="Low complexity" evidence="1">
    <location>
        <begin position="69"/>
        <end position="80"/>
    </location>
</feature>
<evidence type="ECO:0000313" key="3">
    <source>
        <dbReference type="Proteomes" id="UP000799770"/>
    </source>
</evidence>
<accession>A0A6A5ZCK7</accession>
<dbReference type="PANTHER" id="PTHR42090">
    <property type="match status" value="1"/>
</dbReference>
<dbReference type="AlphaFoldDB" id="A0A6A5ZCK7"/>
<reference evidence="2" key="1">
    <citation type="journal article" date="2020" name="Stud. Mycol.">
        <title>101 Dothideomycetes genomes: a test case for predicting lifestyles and emergence of pathogens.</title>
        <authorList>
            <person name="Haridas S."/>
            <person name="Albert R."/>
            <person name="Binder M."/>
            <person name="Bloem J."/>
            <person name="Labutti K."/>
            <person name="Salamov A."/>
            <person name="Andreopoulos B."/>
            <person name="Baker S."/>
            <person name="Barry K."/>
            <person name="Bills G."/>
            <person name="Bluhm B."/>
            <person name="Cannon C."/>
            <person name="Castanera R."/>
            <person name="Culley D."/>
            <person name="Daum C."/>
            <person name="Ezra D."/>
            <person name="Gonzalez J."/>
            <person name="Henrissat B."/>
            <person name="Kuo A."/>
            <person name="Liang C."/>
            <person name="Lipzen A."/>
            <person name="Lutzoni F."/>
            <person name="Magnuson J."/>
            <person name="Mondo S."/>
            <person name="Nolan M."/>
            <person name="Ohm R."/>
            <person name="Pangilinan J."/>
            <person name="Park H.-J."/>
            <person name="Ramirez L."/>
            <person name="Alfaro M."/>
            <person name="Sun H."/>
            <person name="Tritt A."/>
            <person name="Yoshinaga Y."/>
            <person name="Zwiers L.-H."/>
            <person name="Turgeon B."/>
            <person name="Goodwin S."/>
            <person name="Spatafora J."/>
            <person name="Crous P."/>
            <person name="Grigoriev I."/>
        </authorList>
    </citation>
    <scope>NUCLEOTIDE SEQUENCE</scope>
    <source>
        <strain evidence="2">CBS 627.86</strain>
    </source>
</reference>
<dbReference type="Proteomes" id="UP000799770">
    <property type="component" value="Unassembled WGS sequence"/>
</dbReference>
<dbReference type="PANTHER" id="PTHR42090:SF1">
    <property type="match status" value="1"/>
</dbReference>
<feature type="compositionally biased region" description="Basic and acidic residues" evidence="1">
    <location>
        <begin position="84"/>
        <end position="95"/>
    </location>
</feature>
<evidence type="ECO:0000256" key="1">
    <source>
        <dbReference type="SAM" id="MobiDB-lite"/>
    </source>
</evidence>
<feature type="compositionally biased region" description="Basic and acidic residues" evidence="1">
    <location>
        <begin position="48"/>
        <end position="58"/>
    </location>
</feature>
<protein>
    <submittedName>
        <fullName evidence="2">Uncharacterized protein</fullName>
    </submittedName>
</protein>
<proteinExistence type="predicted"/>
<feature type="compositionally biased region" description="Polar residues" evidence="1">
    <location>
        <begin position="105"/>
        <end position="116"/>
    </location>
</feature>
<dbReference type="EMBL" id="ML977319">
    <property type="protein sequence ID" value="KAF2117222.1"/>
    <property type="molecule type" value="Genomic_DNA"/>
</dbReference>
<keyword evidence="3" id="KW-1185">Reference proteome</keyword>
<dbReference type="OrthoDB" id="4220319at2759"/>